<dbReference type="RefSeq" id="WP_203270815.1">
    <property type="nucleotide sequence ID" value="NZ_JAFBID010000007.1"/>
</dbReference>
<feature type="binding site" evidence="8">
    <location>
        <position position="114"/>
    </location>
    <ligand>
        <name>ATP</name>
        <dbReference type="ChEBI" id="CHEBI:30616"/>
    </ligand>
</feature>
<evidence type="ECO:0000256" key="7">
    <source>
        <dbReference type="ARBA" id="ARBA00022842"/>
    </source>
</evidence>
<keyword evidence="3 8" id="KW-0548">Nucleotidyltransferase</keyword>
<keyword evidence="2 8" id="KW-0808">Transferase</keyword>
<organism evidence="9 10">
    <name type="scientific">Microvirga arabica</name>
    <dbReference type="NCBI Taxonomy" id="1128671"/>
    <lineage>
        <taxon>Bacteria</taxon>
        <taxon>Pseudomonadati</taxon>
        <taxon>Pseudomonadota</taxon>
        <taxon>Alphaproteobacteria</taxon>
        <taxon>Hyphomicrobiales</taxon>
        <taxon>Methylobacteriaceae</taxon>
        <taxon>Microvirga</taxon>
    </lineage>
</organism>
<name>A0ABV6YET9_9HYPH</name>
<dbReference type="HAMAP" id="MF_00692">
    <property type="entry name" value="SelO"/>
    <property type="match status" value="1"/>
</dbReference>
<dbReference type="NCBIfam" id="NF000658">
    <property type="entry name" value="PRK00029.1"/>
    <property type="match status" value="1"/>
</dbReference>
<evidence type="ECO:0000256" key="5">
    <source>
        <dbReference type="ARBA" id="ARBA00022741"/>
    </source>
</evidence>
<feature type="binding site" evidence="8">
    <location>
        <position position="268"/>
    </location>
    <ligand>
        <name>Mg(2+)</name>
        <dbReference type="ChEBI" id="CHEBI:18420"/>
    </ligand>
</feature>
<dbReference type="InterPro" id="IPR003846">
    <property type="entry name" value="SelO"/>
</dbReference>
<evidence type="ECO:0000313" key="10">
    <source>
        <dbReference type="Proteomes" id="UP001593940"/>
    </source>
</evidence>
<keyword evidence="10" id="KW-1185">Reference proteome</keyword>
<protein>
    <recommendedName>
        <fullName evidence="8">Protein nucleotidyltransferase YdiU</fullName>
        <ecNumber evidence="8">2.7.7.-</ecNumber>
    </recommendedName>
    <alternativeName>
        <fullName evidence="8">Protein adenylyltransferase YdiU</fullName>
        <ecNumber evidence="8">2.7.7.108</ecNumber>
    </alternativeName>
    <alternativeName>
        <fullName evidence="8">Protein uridylyltransferase YdiU</fullName>
        <ecNumber evidence="8">2.7.7.-</ecNumber>
    </alternativeName>
</protein>
<evidence type="ECO:0000256" key="1">
    <source>
        <dbReference type="ARBA" id="ARBA00009747"/>
    </source>
</evidence>
<comment type="catalytic activity">
    <reaction evidence="8">
        <text>L-tyrosyl-[protein] + ATP = O-(5'-adenylyl)-L-tyrosyl-[protein] + diphosphate</text>
        <dbReference type="Rhea" id="RHEA:54288"/>
        <dbReference type="Rhea" id="RHEA-COMP:10136"/>
        <dbReference type="Rhea" id="RHEA-COMP:13846"/>
        <dbReference type="ChEBI" id="CHEBI:30616"/>
        <dbReference type="ChEBI" id="CHEBI:33019"/>
        <dbReference type="ChEBI" id="CHEBI:46858"/>
        <dbReference type="ChEBI" id="CHEBI:83624"/>
        <dbReference type="EC" id="2.7.7.108"/>
    </reaction>
</comment>
<keyword evidence="6 8" id="KW-0067">ATP-binding</keyword>
<feature type="binding site" evidence="8">
    <location>
        <position position="268"/>
    </location>
    <ligand>
        <name>ATP</name>
        <dbReference type="ChEBI" id="CHEBI:30616"/>
    </ligand>
</feature>
<evidence type="ECO:0000313" key="9">
    <source>
        <dbReference type="EMBL" id="MFC1459761.1"/>
    </source>
</evidence>
<comment type="catalytic activity">
    <reaction evidence="8">
        <text>L-tyrosyl-[protein] + UTP = O-(5'-uridylyl)-L-tyrosyl-[protein] + diphosphate</text>
        <dbReference type="Rhea" id="RHEA:83887"/>
        <dbReference type="Rhea" id="RHEA-COMP:10136"/>
        <dbReference type="Rhea" id="RHEA-COMP:20238"/>
        <dbReference type="ChEBI" id="CHEBI:33019"/>
        <dbReference type="ChEBI" id="CHEBI:46398"/>
        <dbReference type="ChEBI" id="CHEBI:46858"/>
        <dbReference type="ChEBI" id="CHEBI:90602"/>
    </reaction>
</comment>
<keyword evidence="7 8" id="KW-0460">Magnesium</keyword>
<comment type="function">
    <text evidence="8">Nucleotidyltransferase involved in the post-translational modification of proteins. It can catalyze the addition of adenosine monophosphate (AMP) or uridine monophosphate (UMP) to a protein, resulting in modifications known as AMPylation and UMPylation.</text>
</comment>
<dbReference type="EMBL" id="JBHOMY010000119">
    <property type="protein sequence ID" value="MFC1459761.1"/>
    <property type="molecule type" value="Genomic_DNA"/>
</dbReference>
<accession>A0ABV6YET9</accession>
<dbReference type="PANTHER" id="PTHR32057">
    <property type="entry name" value="PROTEIN ADENYLYLTRANSFERASE SELO, MITOCHONDRIAL"/>
    <property type="match status" value="1"/>
</dbReference>
<feature type="binding site" evidence="8">
    <location>
        <position position="93"/>
    </location>
    <ligand>
        <name>ATP</name>
        <dbReference type="ChEBI" id="CHEBI:30616"/>
    </ligand>
</feature>
<keyword evidence="8" id="KW-0464">Manganese</keyword>
<feature type="binding site" evidence="8">
    <location>
        <position position="90"/>
    </location>
    <ligand>
        <name>ATP</name>
        <dbReference type="ChEBI" id="CHEBI:30616"/>
    </ligand>
</feature>
<evidence type="ECO:0000256" key="3">
    <source>
        <dbReference type="ARBA" id="ARBA00022695"/>
    </source>
</evidence>
<comment type="catalytic activity">
    <reaction evidence="8">
        <text>L-threonyl-[protein] + ATP = 3-O-(5'-adenylyl)-L-threonyl-[protein] + diphosphate</text>
        <dbReference type="Rhea" id="RHEA:54292"/>
        <dbReference type="Rhea" id="RHEA-COMP:11060"/>
        <dbReference type="Rhea" id="RHEA-COMP:13847"/>
        <dbReference type="ChEBI" id="CHEBI:30013"/>
        <dbReference type="ChEBI" id="CHEBI:30616"/>
        <dbReference type="ChEBI" id="CHEBI:33019"/>
        <dbReference type="ChEBI" id="CHEBI:138113"/>
        <dbReference type="EC" id="2.7.7.108"/>
    </reaction>
</comment>
<comment type="catalytic activity">
    <reaction evidence="8">
        <text>L-histidyl-[protein] + UTP = N(tele)-(5'-uridylyl)-L-histidyl-[protein] + diphosphate</text>
        <dbReference type="Rhea" id="RHEA:83891"/>
        <dbReference type="Rhea" id="RHEA-COMP:9745"/>
        <dbReference type="Rhea" id="RHEA-COMP:20239"/>
        <dbReference type="ChEBI" id="CHEBI:29979"/>
        <dbReference type="ChEBI" id="CHEBI:33019"/>
        <dbReference type="ChEBI" id="CHEBI:46398"/>
        <dbReference type="ChEBI" id="CHEBI:233474"/>
    </reaction>
</comment>
<gene>
    <name evidence="8" type="primary">ydiU</name>
    <name evidence="8" type="synonym">selO</name>
    <name evidence="9" type="ORF">ACETIH_24280</name>
</gene>
<comment type="similarity">
    <text evidence="1 8">Belongs to the SELO family.</text>
</comment>
<feature type="binding site" evidence="8">
    <location>
        <position position="187"/>
    </location>
    <ligand>
        <name>ATP</name>
        <dbReference type="ChEBI" id="CHEBI:30616"/>
    </ligand>
</feature>
<reference evidence="9 10" key="1">
    <citation type="submission" date="2024-09" db="EMBL/GenBank/DDBJ databases">
        <title>Nodulacao em especies de Leguminosae Basais da Amazonia e Caracterizacao dos Rizobios e Bacterias Associadas aos Nodulos.</title>
        <authorList>
            <person name="Jambeiro I.C.A."/>
            <person name="Lopes I.S."/>
            <person name="Aguiar E.R.G.R."/>
            <person name="Santos A.F.J."/>
            <person name="Dos Santos J.M.F."/>
            <person name="Gross E."/>
        </authorList>
    </citation>
    <scope>NUCLEOTIDE SEQUENCE [LARGE SCALE GENOMIC DNA]</scope>
    <source>
        <strain evidence="9 10">BRUESC1165</strain>
    </source>
</reference>
<comment type="caution">
    <text evidence="9">The sequence shown here is derived from an EMBL/GenBank/DDBJ whole genome shotgun (WGS) entry which is preliminary data.</text>
</comment>
<dbReference type="EC" id="2.7.7.108" evidence="8"/>
<evidence type="ECO:0000256" key="6">
    <source>
        <dbReference type="ARBA" id="ARBA00022840"/>
    </source>
</evidence>
<dbReference type="EC" id="2.7.7.-" evidence="8"/>
<dbReference type="GO" id="GO:0016779">
    <property type="term" value="F:nucleotidyltransferase activity"/>
    <property type="evidence" value="ECO:0007669"/>
    <property type="project" value="UniProtKB-KW"/>
</dbReference>
<keyword evidence="5 8" id="KW-0547">Nucleotide-binding</keyword>
<dbReference type="Proteomes" id="UP001593940">
    <property type="component" value="Unassembled WGS sequence"/>
</dbReference>
<comment type="catalytic activity">
    <reaction evidence="8">
        <text>L-seryl-[protein] + ATP = 3-O-(5'-adenylyl)-L-seryl-[protein] + diphosphate</text>
        <dbReference type="Rhea" id="RHEA:58120"/>
        <dbReference type="Rhea" id="RHEA-COMP:9863"/>
        <dbReference type="Rhea" id="RHEA-COMP:15073"/>
        <dbReference type="ChEBI" id="CHEBI:29999"/>
        <dbReference type="ChEBI" id="CHEBI:30616"/>
        <dbReference type="ChEBI" id="CHEBI:33019"/>
        <dbReference type="ChEBI" id="CHEBI:142516"/>
        <dbReference type="EC" id="2.7.7.108"/>
    </reaction>
</comment>
<feature type="binding site" evidence="8">
    <location>
        <position position="259"/>
    </location>
    <ligand>
        <name>Mg(2+)</name>
        <dbReference type="ChEBI" id="CHEBI:18420"/>
    </ligand>
</feature>
<evidence type="ECO:0000256" key="4">
    <source>
        <dbReference type="ARBA" id="ARBA00022723"/>
    </source>
</evidence>
<dbReference type="Pfam" id="PF02696">
    <property type="entry name" value="SelO"/>
    <property type="match status" value="1"/>
</dbReference>
<keyword evidence="4 8" id="KW-0479">Metal-binding</keyword>
<sequence>MSYSPDFSPSTHHEELGPSFYDAVEPARFPQHILRYRNQRWAERIGLDALNDQEWIDHFGRFQPLPGSFEQPLALRYHGHQFRTYNPHLGDGRGFLFAQLKDVEDGRLLDLGTKGSGQTPWSRHADGRLTLKGGVREILATEMLEALGVETSKSFSLIETGEELERGDEPSPTRSSVLVRLSHSHIRIGTFQRFLYFDEVDNLRRLLDHTVRTYLPETWRDEEPARAAAFLEQVCRRVARMDAQWMAAGFVHGVLNTDNINITGESFDYGPWRFLPHYDPGFTAAYFDETGLYAFGRQPDALLWNLYRLAECLLPLAPQDLLEQALASFEPALHREFAQAILRRLGLQSRGYEHDGALAKALWTFLYETRAPFEQTFFDWHGGLMSSPRAEKSPSAAFYANESFRAVQAALDGFLPSPGINHTHPYFEQPKPCTMLIDEVEAIWAPIAAGDDWSAFSSKLESIRGMAEAYRAY</sequence>
<comment type="cofactor">
    <cofactor evidence="8">
        <name>Mg(2+)</name>
        <dbReference type="ChEBI" id="CHEBI:18420"/>
    </cofactor>
    <cofactor evidence="8">
        <name>Mn(2+)</name>
        <dbReference type="ChEBI" id="CHEBI:29035"/>
    </cofactor>
</comment>
<proteinExistence type="inferred from homology"/>
<feature type="binding site" evidence="8">
    <location>
        <position position="127"/>
    </location>
    <ligand>
        <name>ATP</name>
        <dbReference type="ChEBI" id="CHEBI:30616"/>
    </ligand>
</feature>
<evidence type="ECO:0000256" key="8">
    <source>
        <dbReference type="HAMAP-Rule" id="MF_00692"/>
    </source>
</evidence>
<feature type="binding site" evidence="8">
    <location>
        <position position="92"/>
    </location>
    <ligand>
        <name>ATP</name>
        <dbReference type="ChEBI" id="CHEBI:30616"/>
    </ligand>
</feature>
<feature type="binding site" evidence="8">
    <location>
        <position position="126"/>
    </location>
    <ligand>
        <name>ATP</name>
        <dbReference type="ChEBI" id="CHEBI:30616"/>
    </ligand>
</feature>
<dbReference type="PANTHER" id="PTHR32057:SF14">
    <property type="entry name" value="PROTEIN ADENYLYLTRANSFERASE SELO, MITOCHONDRIAL"/>
    <property type="match status" value="1"/>
</dbReference>
<feature type="active site" description="Proton acceptor" evidence="8">
    <location>
        <position position="258"/>
    </location>
</feature>
<feature type="binding site" evidence="8">
    <location>
        <position position="180"/>
    </location>
    <ligand>
        <name>ATP</name>
        <dbReference type="ChEBI" id="CHEBI:30616"/>
    </ligand>
</feature>
<evidence type="ECO:0000256" key="2">
    <source>
        <dbReference type="ARBA" id="ARBA00022679"/>
    </source>
</evidence>
<comment type="catalytic activity">
    <reaction evidence="8">
        <text>L-seryl-[protein] + UTP = O-(5'-uridylyl)-L-seryl-[protein] + diphosphate</text>
        <dbReference type="Rhea" id="RHEA:64604"/>
        <dbReference type="Rhea" id="RHEA-COMP:9863"/>
        <dbReference type="Rhea" id="RHEA-COMP:16635"/>
        <dbReference type="ChEBI" id="CHEBI:29999"/>
        <dbReference type="ChEBI" id="CHEBI:33019"/>
        <dbReference type="ChEBI" id="CHEBI:46398"/>
        <dbReference type="ChEBI" id="CHEBI:156051"/>
    </reaction>
</comment>